<evidence type="ECO:0000313" key="2">
    <source>
        <dbReference type="Proteomes" id="UP001631969"/>
    </source>
</evidence>
<dbReference type="Proteomes" id="UP001631969">
    <property type="component" value="Unassembled WGS sequence"/>
</dbReference>
<reference evidence="1" key="1">
    <citation type="submission" date="2024-12" db="EMBL/GenBank/DDBJ databases">
        <authorList>
            <person name="Wu N."/>
        </authorList>
    </citation>
    <scope>NUCLEOTIDE SEQUENCE</scope>
    <source>
        <strain evidence="1">P15</strain>
    </source>
</reference>
<evidence type="ECO:0000313" key="1">
    <source>
        <dbReference type="EMBL" id="MFM9332006.1"/>
    </source>
</evidence>
<comment type="caution">
    <text evidence="1">The sequence shown here is derived from an EMBL/GenBank/DDBJ whole genome shotgun (WGS) entry which is preliminary data.</text>
</comment>
<name>A0ACC7P6P1_9BACL</name>
<dbReference type="EMBL" id="JBJURJ010000024">
    <property type="protein sequence ID" value="MFM9332006.1"/>
    <property type="molecule type" value="Genomic_DNA"/>
</dbReference>
<accession>A0ACC7P6P1</accession>
<sequence length="373" mass="41635">MDRRLLAQLLRGLWVALLLTAAILGVFFITPLIIPFLVGWVIAYMMNPFVNVMERDTKMPRWLAVTLALILFLGITAGSITLAVTKIVLEINDLSLIIQSNLNSWKTFFTDYINSDRIQNYITNIMDIYNQNPVYKDTINSNLTSSGKTVTDFVSYMVKFILDSIVALLTSLPGLATIIIIALLAAFFISKDWDKLRAKMKAVSPDFIVKPTVIVWTNLQKALFGYLRAQLILISITAVFVIVGLLVLRVKYAITIGLLIGLVDLMPYLGTGAVMVPWIIVEFIQKDFYMGIGLTILYGIIVVARQILEPKVLATSIGLDPLPTLISMYVGLKLFGFLGLIIGPVTLILLATFHRAGIFRDVWRYIVKGKDPV</sequence>
<gene>
    <name evidence="1" type="primary">ytvI</name>
    <name evidence="1" type="ORF">ACI1P1_27280</name>
</gene>
<keyword evidence="2" id="KW-1185">Reference proteome</keyword>
<protein>
    <submittedName>
        <fullName evidence="1">Sporulation integral membrane protein YtvI</fullName>
    </submittedName>
</protein>
<organism evidence="1 2">
    <name type="scientific">Paenibacillus mesotrionivorans</name>
    <dbReference type="NCBI Taxonomy" id="3160968"/>
    <lineage>
        <taxon>Bacteria</taxon>
        <taxon>Bacillati</taxon>
        <taxon>Bacillota</taxon>
        <taxon>Bacilli</taxon>
        <taxon>Bacillales</taxon>
        <taxon>Paenibacillaceae</taxon>
        <taxon>Paenibacillus</taxon>
    </lineage>
</organism>
<proteinExistence type="predicted"/>